<evidence type="ECO:0008006" key="3">
    <source>
        <dbReference type="Google" id="ProtNLM"/>
    </source>
</evidence>
<reference evidence="1 2" key="1">
    <citation type="submission" date="2016-03" db="EMBL/GenBank/DDBJ databases">
        <title>Niastella vici sp. nov., isolated from farmland soil.</title>
        <authorList>
            <person name="Chen L."/>
            <person name="Wang D."/>
            <person name="Yang S."/>
            <person name="Wang G."/>
        </authorList>
    </citation>
    <scope>NUCLEOTIDE SEQUENCE [LARGE SCALE GENOMIC DNA]</scope>
    <source>
        <strain evidence="1 2">DJ57</strain>
    </source>
</reference>
<dbReference type="SUPFAM" id="SSF56935">
    <property type="entry name" value="Porins"/>
    <property type="match status" value="1"/>
</dbReference>
<dbReference type="Proteomes" id="UP000192796">
    <property type="component" value="Unassembled WGS sequence"/>
</dbReference>
<sequence>MKNTLTIALFLSIGIQAVAQVPEDVLRLSWHAPSGTARNQAIGGAGGSLGGEITSMFINPAGLGFYKVSEIVLTPGFTLAHSTGEYRGTEASSDHVNRFNISTSGFVSATSDPGSKWVSKAFSIAVNRTANFNNTTYYKGNNDHSSYSEQFADEFSQSGVAINDVRYSPYLSLGTKMAIYTYLIDTATIGGSLQVVGRPEYLNSVNQEQKTTTRGGITELAIGFAGNNQDKFYIGGSVGVPIVKYERRLTFTESDPNKDVTNNFGFSRYEEKLTTTGVGLNAKLGIIFKPVPNVRAGVAIHTPTLYGLKDKLWTKMVTDVEKLFGPNDPGVDSITSDYYGREPIYKYNLSTPWKFIVSGTYIINAVEDVTQQVGFITADAEYVTYGSSRLSSAEDNANDDSYYEGVNKVVKQMYKSAFNFRVGGELKLNPFMVRLGYAHYGNPYEDEVLKAGKHVLSGGLGYRDKGVFIDLTYVHTIINDVNFPYRVAPPKQNTYADLKSQIGQILLTFGFKL</sequence>
<dbReference type="Gene3D" id="2.40.160.60">
    <property type="entry name" value="Outer membrane protein transport protein (OMPP1/FadL/TodX)"/>
    <property type="match status" value="1"/>
</dbReference>
<comment type="caution">
    <text evidence="1">The sequence shown here is derived from an EMBL/GenBank/DDBJ whole genome shotgun (WGS) entry which is preliminary data.</text>
</comment>
<dbReference type="OrthoDB" id="9765571at2"/>
<evidence type="ECO:0000313" key="2">
    <source>
        <dbReference type="Proteomes" id="UP000192796"/>
    </source>
</evidence>
<dbReference type="AlphaFoldDB" id="A0A1V9FQP2"/>
<gene>
    <name evidence="1" type="ORF">A3860_32190</name>
</gene>
<organism evidence="1 2">
    <name type="scientific">Niastella vici</name>
    <dbReference type="NCBI Taxonomy" id="1703345"/>
    <lineage>
        <taxon>Bacteria</taxon>
        <taxon>Pseudomonadati</taxon>
        <taxon>Bacteroidota</taxon>
        <taxon>Chitinophagia</taxon>
        <taxon>Chitinophagales</taxon>
        <taxon>Chitinophagaceae</taxon>
        <taxon>Niastella</taxon>
    </lineage>
</organism>
<proteinExistence type="predicted"/>
<dbReference type="STRING" id="1703345.A3860_32190"/>
<evidence type="ECO:0000313" key="1">
    <source>
        <dbReference type="EMBL" id="OQP60663.1"/>
    </source>
</evidence>
<accession>A0A1V9FQP2</accession>
<dbReference type="EMBL" id="LVYD01000059">
    <property type="protein sequence ID" value="OQP60663.1"/>
    <property type="molecule type" value="Genomic_DNA"/>
</dbReference>
<dbReference type="RefSeq" id="WP_081152416.1">
    <property type="nucleotide sequence ID" value="NZ_LVYD01000059.1"/>
</dbReference>
<keyword evidence="2" id="KW-1185">Reference proteome</keyword>
<protein>
    <recommendedName>
        <fullName evidence="3">Aromatic hydrocarbon degradation protein</fullName>
    </recommendedName>
</protein>
<name>A0A1V9FQP2_9BACT</name>